<dbReference type="EMBL" id="ML208285">
    <property type="protein sequence ID" value="TFK72469.1"/>
    <property type="molecule type" value="Genomic_DNA"/>
</dbReference>
<organism evidence="1 2">
    <name type="scientific">Pluteus cervinus</name>
    <dbReference type="NCBI Taxonomy" id="181527"/>
    <lineage>
        <taxon>Eukaryota</taxon>
        <taxon>Fungi</taxon>
        <taxon>Dikarya</taxon>
        <taxon>Basidiomycota</taxon>
        <taxon>Agaricomycotina</taxon>
        <taxon>Agaricomycetes</taxon>
        <taxon>Agaricomycetidae</taxon>
        <taxon>Agaricales</taxon>
        <taxon>Pluteineae</taxon>
        <taxon>Pluteaceae</taxon>
        <taxon>Pluteus</taxon>
    </lineage>
</organism>
<name>A0ACD3B494_9AGAR</name>
<protein>
    <submittedName>
        <fullName evidence="1">Uncharacterized protein</fullName>
    </submittedName>
</protein>
<reference evidence="1 2" key="1">
    <citation type="journal article" date="2019" name="Nat. Ecol. Evol.">
        <title>Megaphylogeny resolves global patterns of mushroom evolution.</title>
        <authorList>
            <person name="Varga T."/>
            <person name="Krizsan K."/>
            <person name="Foldi C."/>
            <person name="Dima B."/>
            <person name="Sanchez-Garcia M."/>
            <person name="Sanchez-Ramirez S."/>
            <person name="Szollosi G.J."/>
            <person name="Szarkandi J.G."/>
            <person name="Papp V."/>
            <person name="Albert L."/>
            <person name="Andreopoulos W."/>
            <person name="Angelini C."/>
            <person name="Antonin V."/>
            <person name="Barry K.W."/>
            <person name="Bougher N.L."/>
            <person name="Buchanan P."/>
            <person name="Buyck B."/>
            <person name="Bense V."/>
            <person name="Catcheside P."/>
            <person name="Chovatia M."/>
            <person name="Cooper J."/>
            <person name="Damon W."/>
            <person name="Desjardin D."/>
            <person name="Finy P."/>
            <person name="Geml J."/>
            <person name="Haridas S."/>
            <person name="Hughes K."/>
            <person name="Justo A."/>
            <person name="Karasinski D."/>
            <person name="Kautmanova I."/>
            <person name="Kiss B."/>
            <person name="Kocsube S."/>
            <person name="Kotiranta H."/>
            <person name="LaButti K.M."/>
            <person name="Lechner B.E."/>
            <person name="Liimatainen K."/>
            <person name="Lipzen A."/>
            <person name="Lukacs Z."/>
            <person name="Mihaltcheva S."/>
            <person name="Morgado L.N."/>
            <person name="Niskanen T."/>
            <person name="Noordeloos M.E."/>
            <person name="Ohm R.A."/>
            <person name="Ortiz-Santana B."/>
            <person name="Ovrebo C."/>
            <person name="Racz N."/>
            <person name="Riley R."/>
            <person name="Savchenko A."/>
            <person name="Shiryaev A."/>
            <person name="Soop K."/>
            <person name="Spirin V."/>
            <person name="Szebenyi C."/>
            <person name="Tomsovsky M."/>
            <person name="Tulloss R.E."/>
            <person name="Uehling J."/>
            <person name="Grigoriev I.V."/>
            <person name="Vagvolgyi C."/>
            <person name="Papp T."/>
            <person name="Martin F.M."/>
            <person name="Miettinen O."/>
            <person name="Hibbett D.S."/>
            <person name="Nagy L.G."/>
        </authorList>
    </citation>
    <scope>NUCLEOTIDE SEQUENCE [LARGE SCALE GENOMIC DNA]</scope>
    <source>
        <strain evidence="1 2">NL-1719</strain>
    </source>
</reference>
<evidence type="ECO:0000313" key="2">
    <source>
        <dbReference type="Proteomes" id="UP000308600"/>
    </source>
</evidence>
<gene>
    <name evidence="1" type="ORF">BDN72DRAFT_836248</name>
</gene>
<proteinExistence type="predicted"/>
<accession>A0ACD3B494</accession>
<keyword evidence="2" id="KW-1185">Reference proteome</keyword>
<evidence type="ECO:0000313" key="1">
    <source>
        <dbReference type="EMBL" id="TFK72469.1"/>
    </source>
</evidence>
<dbReference type="Proteomes" id="UP000308600">
    <property type="component" value="Unassembled WGS sequence"/>
</dbReference>
<sequence length="276" mass="30537">MFSTIVQPSIVSLFSSTNTDPLALFEVHTDPSLPADSFVHLLHDRSSQPPLPPPAIPILPPPLFGNEDDGETGPANSGSLHQTVLHIQSPTLRTTYIECPRDSQSLKQTAPGGQFGSLDLKHPWVHIQVRDMGREWSFEIGVVDQAGRSGIIRLSTFQKQPHLKLSQRPGSLPLLHLPLSFPAQSTHRLTAWSTIAINLPSLLPYFSSLQPTAHEHNPHEANLSNPVPLPGGIYSHVSYIRVYATCRLKRVWFSNFGPNHLSHEIPWEFKLYGASG</sequence>